<dbReference type="InterPro" id="IPR037066">
    <property type="entry name" value="Plug_dom_sf"/>
</dbReference>
<keyword evidence="5 9" id="KW-0798">TonB box</keyword>
<dbReference type="InterPro" id="IPR018247">
    <property type="entry name" value="EF_Hand_1_Ca_BS"/>
</dbReference>
<feature type="domain" description="TonB-dependent receptor plug" evidence="12">
    <location>
        <begin position="113"/>
        <end position="219"/>
    </location>
</feature>
<evidence type="ECO:0000256" key="7">
    <source>
        <dbReference type="ARBA" id="ARBA00023237"/>
    </source>
</evidence>
<dbReference type="Pfam" id="PF13715">
    <property type="entry name" value="CarbopepD_reg_2"/>
    <property type="match status" value="1"/>
</dbReference>
<feature type="chain" id="PRO_5012854722" evidence="10">
    <location>
        <begin position="21"/>
        <end position="1005"/>
    </location>
</feature>
<dbReference type="InterPro" id="IPR000531">
    <property type="entry name" value="Beta-barrel_TonB"/>
</dbReference>
<dbReference type="Gene3D" id="2.60.40.1120">
    <property type="entry name" value="Carboxypeptidase-like, regulatory domain"/>
    <property type="match status" value="1"/>
</dbReference>
<feature type="domain" description="TonB-dependent receptor-like beta-barrel" evidence="11">
    <location>
        <begin position="418"/>
        <end position="961"/>
    </location>
</feature>
<dbReference type="PROSITE" id="PS52016">
    <property type="entry name" value="TONB_DEPENDENT_REC_3"/>
    <property type="match status" value="1"/>
</dbReference>
<keyword evidence="4 8" id="KW-0812">Transmembrane</keyword>
<evidence type="ECO:0000256" key="3">
    <source>
        <dbReference type="ARBA" id="ARBA00022452"/>
    </source>
</evidence>
<comment type="similarity">
    <text evidence="8 9">Belongs to the TonB-dependent receptor family.</text>
</comment>
<keyword evidence="3 8" id="KW-1134">Transmembrane beta strand</keyword>
<dbReference type="Proteomes" id="UP000219048">
    <property type="component" value="Unassembled WGS sequence"/>
</dbReference>
<dbReference type="NCBIfam" id="TIGR04056">
    <property type="entry name" value="OMP_RagA_SusC"/>
    <property type="match status" value="1"/>
</dbReference>
<dbReference type="AlphaFoldDB" id="A0A285MQU7"/>
<evidence type="ECO:0000256" key="6">
    <source>
        <dbReference type="ARBA" id="ARBA00023136"/>
    </source>
</evidence>
<dbReference type="GO" id="GO:0009279">
    <property type="term" value="C:cell outer membrane"/>
    <property type="evidence" value="ECO:0007669"/>
    <property type="project" value="UniProtKB-SubCell"/>
</dbReference>
<sequence>MYRLIICLSLLLSTISIASAQQIVNGSIVSKSDAQPLPGVSIVVKGTNNGTTTDFDGNFSINAPSDGVLVFSYIGFLSQEVNINGESNLQISMEEDVAKLDEVVVVGYGTQKKSDITGAVASVKVDELQSIPLARADEVLQGQVAGVQVNNNDASPNASVSIRIRGVSSINGGSDPLIIIDGVQGANMGDVHPNDIKSMEVLKDASATAIYGSRGASGVILITTKTGAKERKPTLTYNTYVTIHEVRQKLDLLSPGEYARYINENRLTRSLPTVFSDEEIAGFDAGGGTDWQDAIFRTGTTYNHHVNISGGTENTAYSISGDFLQTDGIVLGSQFKRFSVRPNISIDLNENLKFTLNSFINLSKDNPIILDARGPEGSPMFAAARFSPTKSIFNEDGTYTQPGGGAGPNDEFNPVALAVEPIRDNYSNRLILNPSVQYQLAKGLTATITGSYQLIDDEENFYLNERVINGDEDDRTASIANSKFTTFQNTNLLTYEFDLGKHEFKLTGLYEQQKIKSNSNFSSARGFLTNAVTYNDLSLGSTPGIPFSFREEQSLESFMGRLNYAFDGKYLLTITGRSDAASVFAENNKRAFFPSVAVGWNISKENFLADSKTIDNLKLKASYGEVGNAAIGPYQSLAQLVTGSNFSFDGDRLNNGINLSTQAPNPDLKWETTEQWNLGLELSMFNNRVALTADYYQKNTTDLLLQRALLQASGFQTQLVNAGEVENKGIELLLNVSPVRNDNFQWNSTLVFTKNENEVLSLNSGETEIPLGGAGLPGLSDSVWLQVGEPIGLIRGFEYDGVWKSDEAILAAAYGVAPGSPKYVDQNNDGQINDQDIVNIANALPDFTYSINNTFKYKNLDLNVLIIGVQGNDLYNIARLRTEERDNGTARSLLNVWTPQNEDTDVPGHNALGNLRNSDRWVEDGSYLRIKNIILGYNFPQKVANAIGVSSARIYASGTNLFTFTDYSGFDPESNSSGGSDTFAGIDLASFPSQKRYTLGLDIKF</sequence>
<keyword evidence="2 8" id="KW-0813">Transport</keyword>
<gene>
    <name evidence="13" type="ORF">SAMN06265377_1328</name>
</gene>
<keyword evidence="7 8" id="KW-0998">Cell outer membrane</keyword>
<dbReference type="InterPro" id="IPR023997">
    <property type="entry name" value="TonB-dep_OMP_SusC/RagA_CS"/>
</dbReference>
<keyword evidence="10" id="KW-0732">Signal</keyword>
<evidence type="ECO:0000256" key="5">
    <source>
        <dbReference type="ARBA" id="ARBA00023077"/>
    </source>
</evidence>
<evidence type="ECO:0000313" key="14">
    <source>
        <dbReference type="Proteomes" id="UP000219048"/>
    </source>
</evidence>
<dbReference type="FunFam" id="2.170.130.10:FF:000008">
    <property type="entry name" value="SusC/RagA family TonB-linked outer membrane protein"/>
    <property type="match status" value="1"/>
</dbReference>
<keyword evidence="6 8" id="KW-0472">Membrane</keyword>
<reference evidence="14" key="1">
    <citation type="submission" date="2017-09" db="EMBL/GenBank/DDBJ databases">
        <authorList>
            <person name="Varghese N."/>
            <person name="Submissions S."/>
        </authorList>
    </citation>
    <scope>NUCLEOTIDE SEQUENCE [LARGE SCALE GENOMIC DNA]</scope>
    <source>
        <strain evidence="14">DSM 25885</strain>
    </source>
</reference>
<dbReference type="Gene3D" id="2.40.170.20">
    <property type="entry name" value="TonB-dependent receptor, beta-barrel domain"/>
    <property type="match status" value="1"/>
</dbReference>
<dbReference type="Pfam" id="PF07715">
    <property type="entry name" value="Plug"/>
    <property type="match status" value="1"/>
</dbReference>
<name>A0A285MQU7_9FLAO</name>
<dbReference type="NCBIfam" id="TIGR04057">
    <property type="entry name" value="SusC_RagA_signa"/>
    <property type="match status" value="1"/>
</dbReference>
<evidence type="ECO:0000256" key="2">
    <source>
        <dbReference type="ARBA" id="ARBA00022448"/>
    </source>
</evidence>
<keyword evidence="14" id="KW-1185">Reference proteome</keyword>
<evidence type="ECO:0000256" key="8">
    <source>
        <dbReference type="PROSITE-ProRule" id="PRU01360"/>
    </source>
</evidence>
<evidence type="ECO:0000259" key="12">
    <source>
        <dbReference type="Pfam" id="PF07715"/>
    </source>
</evidence>
<evidence type="ECO:0000256" key="1">
    <source>
        <dbReference type="ARBA" id="ARBA00004571"/>
    </source>
</evidence>
<dbReference type="InterPro" id="IPR023996">
    <property type="entry name" value="TonB-dep_OMP_SusC/RagA"/>
</dbReference>
<feature type="signal peptide" evidence="10">
    <location>
        <begin position="1"/>
        <end position="20"/>
    </location>
</feature>
<proteinExistence type="inferred from homology"/>
<dbReference type="EMBL" id="OBEH01000002">
    <property type="protein sequence ID" value="SNY99518.1"/>
    <property type="molecule type" value="Genomic_DNA"/>
</dbReference>
<evidence type="ECO:0000256" key="9">
    <source>
        <dbReference type="RuleBase" id="RU003357"/>
    </source>
</evidence>
<dbReference type="Pfam" id="PF00593">
    <property type="entry name" value="TonB_dep_Rec_b-barrel"/>
    <property type="match status" value="1"/>
</dbReference>
<evidence type="ECO:0000256" key="4">
    <source>
        <dbReference type="ARBA" id="ARBA00022692"/>
    </source>
</evidence>
<dbReference type="InterPro" id="IPR008969">
    <property type="entry name" value="CarboxyPept-like_regulatory"/>
</dbReference>
<comment type="subcellular location">
    <subcellularLocation>
        <location evidence="1 8">Cell outer membrane</location>
        <topology evidence="1 8">Multi-pass membrane protein</topology>
    </subcellularLocation>
</comment>
<dbReference type="PROSITE" id="PS00018">
    <property type="entry name" value="EF_HAND_1"/>
    <property type="match status" value="1"/>
</dbReference>
<accession>A0A285MQU7</accession>
<evidence type="ECO:0000313" key="13">
    <source>
        <dbReference type="EMBL" id="SNY99518.1"/>
    </source>
</evidence>
<dbReference type="InterPro" id="IPR039426">
    <property type="entry name" value="TonB-dep_rcpt-like"/>
</dbReference>
<dbReference type="Gene3D" id="2.170.130.10">
    <property type="entry name" value="TonB-dependent receptor, plug domain"/>
    <property type="match status" value="1"/>
</dbReference>
<organism evidence="13 14">
    <name type="scientific">Flagellimonas pacifica</name>
    <dbReference type="NCBI Taxonomy" id="1247520"/>
    <lineage>
        <taxon>Bacteria</taxon>
        <taxon>Pseudomonadati</taxon>
        <taxon>Bacteroidota</taxon>
        <taxon>Flavobacteriia</taxon>
        <taxon>Flavobacteriales</taxon>
        <taxon>Flavobacteriaceae</taxon>
        <taxon>Flagellimonas</taxon>
    </lineage>
</organism>
<dbReference type="SUPFAM" id="SSF49464">
    <property type="entry name" value="Carboxypeptidase regulatory domain-like"/>
    <property type="match status" value="1"/>
</dbReference>
<dbReference type="SUPFAM" id="SSF56935">
    <property type="entry name" value="Porins"/>
    <property type="match status" value="1"/>
</dbReference>
<evidence type="ECO:0000256" key="10">
    <source>
        <dbReference type="SAM" id="SignalP"/>
    </source>
</evidence>
<evidence type="ECO:0000259" key="11">
    <source>
        <dbReference type="Pfam" id="PF00593"/>
    </source>
</evidence>
<dbReference type="InterPro" id="IPR036942">
    <property type="entry name" value="Beta-barrel_TonB_sf"/>
</dbReference>
<protein>
    <submittedName>
        <fullName evidence="13">TonB-linked outer membrane protein, SusC/RagA family</fullName>
    </submittedName>
</protein>
<dbReference type="InterPro" id="IPR012910">
    <property type="entry name" value="Plug_dom"/>
</dbReference>